<dbReference type="EC" id="2.3.-.-" evidence="3"/>
<dbReference type="InterPro" id="IPR002656">
    <property type="entry name" value="Acyl_transf_3_dom"/>
</dbReference>
<keyword evidence="1" id="KW-0472">Membrane</keyword>
<evidence type="ECO:0000259" key="2">
    <source>
        <dbReference type="Pfam" id="PF01757"/>
    </source>
</evidence>
<dbReference type="PANTHER" id="PTHR23028:SF53">
    <property type="entry name" value="ACYL_TRANSF_3 DOMAIN-CONTAINING PROTEIN"/>
    <property type="match status" value="1"/>
</dbReference>
<keyword evidence="3" id="KW-0012">Acyltransferase</keyword>
<evidence type="ECO:0000313" key="3">
    <source>
        <dbReference type="EMBL" id="MEC5387216.1"/>
    </source>
</evidence>
<feature type="transmembrane region" description="Helical" evidence="1">
    <location>
        <begin position="258"/>
        <end position="275"/>
    </location>
</feature>
<keyword evidence="4" id="KW-1185">Reference proteome</keyword>
<comment type="caution">
    <text evidence="3">The sequence shown here is derived from an EMBL/GenBank/DDBJ whole genome shotgun (WGS) entry which is preliminary data.</text>
</comment>
<proteinExistence type="predicted"/>
<dbReference type="GO" id="GO:0016746">
    <property type="term" value="F:acyltransferase activity"/>
    <property type="evidence" value="ECO:0007669"/>
    <property type="project" value="UniProtKB-KW"/>
</dbReference>
<dbReference type="InterPro" id="IPR050879">
    <property type="entry name" value="Acyltransferase_3"/>
</dbReference>
<feature type="transmembrane region" description="Helical" evidence="1">
    <location>
        <begin position="234"/>
        <end position="252"/>
    </location>
</feature>
<feature type="transmembrane region" description="Helical" evidence="1">
    <location>
        <begin position="145"/>
        <end position="163"/>
    </location>
</feature>
<dbReference type="Pfam" id="PF01757">
    <property type="entry name" value="Acyl_transf_3"/>
    <property type="match status" value="1"/>
</dbReference>
<feature type="transmembrane region" description="Helical" evidence="1">
    <location>
        <begin position="41"/>
        <end position="62"/>
    </location>
</feature>
<gene>
    <name evidence="3" type="ORF">VVD49_15915</name>
</gene>
<dbReference type="Proteomes" id="UP001331561">
    <property type="component" value="Unassembled WGS sequence"/>
</dbReference>
<evidence type="ECO:0000313" key="4">
    <source>
        <dbReference type="Proteomes" id="UP001331561"/>
    </source>
</evidence>
<dbReference type="PANTHER" id="PTHR23028">
    <property type="entry name" value="ACETYLTRANSFERASE"/>
    <property type="match status" value="1"/>
</dbReference>
<dbReference type="RefSeq" id="WP_327600193.1">
    <property type="nucleotide sequence ID" value="NZ_JAYXHS010000003.1"/>
</dbReference>
<feature type="transmembrane region" description="Helical" evidence="1">
    <location>
        <begin position="287"/>
        <end position="305"/>
    </location>
</feature>
<feature type="transmembrane region" description="Helical" evidence="1">
    <location>
        <begin position="83"/>
        <end position="105"/>
    </location>
</feature>
<keyword evidence="3" id="KW-0808">Transferase</keyword>
<organism evidence="3 4">
    <name type="scientific">Uliginosibacterium silvisoli</name>
    <dbReference type="NCBI Taxonomy" id="3114758"/>
    <lineage>
        <taxon>Bacteria</taxon>
        <taxon>Pseudomonadati</taxon>
        <taxon>Pseudomonadota</taxon>
        <taxon>Betaproteobacteria</taxon>
        <taxon>Rhodocyclales</taxon>
        <taxon>Zoogloeaceae</taxon>
        <taxon>Uliginosibacterium</taxon>
    </lineage>
</organism>
<evidence type="ECO:0000256" key="1">
    <source>
        <dbReference type="SAM" id="Phobius"/>
    </source>
</evidence>
<accession>A0ABU6K6J7</accession>
<sequence length="366" mass="40882">MSRQIDSLTSLRGIAAWWVVVFHFRDYMWGPGSSWSSWASYGYLAVDLFFVMSGFVIQLRYAEMFERLSFASCLDFMVIRLARIYPLHLFMCVVYLINPLAIHFFSQSGDISMRYDPLQYVLGLFLVQAWGLLPDYGWNVPSWSISVEFAAYLMFPLLCLSLTGPRQRWWGSLGVLLSAALVLALCFSLAGKGSLGAGIYDLGVVRCVGEFTMGMAVCKLVQGAWAGGVRAARWRALASGIGATALFVAGWSAGWKDYFYVPLCFAGLIHALSTYRGMLARALEWKPLLALGVVSYSTYLCHFFIKDWVLFGLVDGSRASALAIAAYLLLTLIASFLLYRFVELPGQRIVKNAWRRSRAQPGEVNP</sequence>
<feature type="domain" description="Acyltransferase 3" evidence="2">
    <location>
        <begin position="6"/>
        <end position="340"/>
    </location>
</feature>
<dbReference type="EMBL" id="JAYXHS010000003">
    <property type="protein sequence ID" value="MEC5387216.1"/>
    <property type="molecule type" value="Genomic_DNA"/>
</dbReference>
<reference evidence="3 4" key="1">
    <citation type="submission" date="2024-01" db="EMBL/GenBank/DDBJ databases">
        <title>Uliginosibacterium soil sp. nov.</title>
        <authorList>
            <person name="Lv Y."/>
        </authorList>
    </citation>
    <scope>NUCLEOTIDE SEQUENCE [LARGE SCALE GENOMIC DNA]</scope>
    <source>
        <strain evidence="3 4">H3</strain>
    </source>
</reference>
<protein>
    <submittedName>
        <fullName evidence="3">Acyltransferase</fullName>
        <ecNumber evidence="3">2.3.-.-</ecNumber>
    </submittedName>
</protein>
<keyword evidence="1" id="KW-0812">Transmembrane</keyword>
<name>A0ABU6K6J7_9RHOO</name>
<feature type="transmembrane region" description="Helical" evidence="1">
    <location>
        <begin position="317"/>
        <end position="339"/>
    </location>
</feature>
<keyword evidence="1" id="KW-1133">Transmembrane helix</keyword>
<feature type="transmembrane region" description="Helical" evidence="1">
    <location>
        <begin position="169"/>
        <end position="190"/>
    </location>
</feature>